<dbReference type="PROSITE" id="PS51832">
    <property type="entry name" value="HD_GYP"/>
    <property type="match status" value="1"/>
</dbReference>
<dbReference type="Proteomes" id="UP001175097">
    <property type="component" value="Unassembled WGS sequence"/>
</dbReference>
<evidence type="ECO:0000313" key="2">
    <source>
        <dbReference type="EMBL" id="MDN4606416.1"/>
    </source>
</evidence>
<dbReference type="RefSeq" id="WP_301241968.1">
    <property type="nucleotide sequence ID" value="NZ_JAROCC010000002.1"/>
</dbReference>
<dbReference type="NCBIfam" id="TIGR00277">
    <property type="entry name" value="HDIG"/>
    <property type="match status" value="1"/>
</dbReference>
<dbReference type="Pfam" id="PF13487">
    <property type="entry name" value="HD_5"/>
    <property type="match status" value="1"/>
</dbReference>
<name>A0ABT8JMN0_9BACL</name>
<evidence type="ECO:0000313" key="3">
    <source>
        <dbReference type="Proteomes" id="UP001175097"/>
    </source>
</evidence>
<dbReference type="EMBL" id="JAROCC010000002">
    <property type="protein sequence ID" value="MDN4606416.1"/>
    <property type="molecule type" value="Genomic_DNA"/>
</dbReference>
<protein>
    <submittedName>
        <fullName evidence="2">HD-GYP domain-containing protein</fullName>
    </submittedName>
</protein>
<evidence type="ECO:0000259" key="1">
    <source>
        <dbReference type="PROSITE" id="PS51832"/>
    </source>
</evidence>
<dbReference type="CDD" id="cd00077">
    <property type="entry name" value="HDc"/>
    <property type="match status" value="1"/>
</dbReference>
<dbReference type="PANTHER" id="PTHR43155">
    <property type="entry name" value="CYCLIC DI-GMP PHOSPHODIESTERASE PA4108-RELATED"/>
    <property type="match status" value="1"/>
</dbReference>
<dbReference type="SMART" id="SM00471">
    <property type="entry name" value="HDc"/>
    <property type="match status" value="1"/>
</dbReference>
<gene>
    <name evidence="2" type="ORF">P5G49_02865</name>
</gene>
<sequence>MEKNPNRTYRQSTDCQYPVLRMASGWITLYGRWNGLAEALFSLHEDGSFCAQYNIDNTIAETYTLLDGEVEIDELGVRRKMEIGETIDASLFEGVLTFYAISNAEILMKMDADFYEQLFFETKMLQIEMDAVARVDGYTYHHCDRIRQYSIEVWKRMNRPKRTLKLMRWGAFFHDIGKLAIPMEILNKPGKLTEEEWETMKSHSRIGANIMRAHPVEWLKDAAFIVEQHHEWYDGSGYPYGLKGDEISIEAAIVSVVDAYDAMTTERVYKEALSREEAIAELEKCKGTQFHPAVVDCFIDVLGAKITYV</sequence>
<dbReference type="Gene3D" id="1.10.3210.10">
    <property type="entry name" value="Hypothetical protein af1432"/>
    <property type="match status" value="1"/>
</dbReference>
<dbReference type="InterPro" id="IPR037522">
    <property type="entry name" value="HD_GYP_dom"/>
</dbReference>
<dbReference type="InterPro" id="IPR006675">
    <property type="entry name" value="HDIG_dom"/>
</dbReference>
<organism evidence="2 3">
    <name type="scientific">Sporosarcina highlanderae</name>
    <dbReference type="NCBI Taxonomy" id="3035916"/>
    <lineage>
        <taxon>Bacteria</taxon>
        <taxon>Bacillati</taxon>
        <taxon>Bacillota</taxon>
        <taxon>Bacilli</taxon>
        <taxon>Bacillales</taxon>
        <taxon>Caryophanaceae</taxon>
        <taxon>Sporosarcina</taxon>
    </lineage>
</organism>
<dbReference type="SUPFAM" id="SSF109604">
    <property type="entry name" value="HD-domain/PDEase-like"/>
    <property type="match status" value="1"/>
</dbReference>
<dbReference type="InterPro" id="IPR003607">
    <property type="entry name" value="HD/PDEase_dom"/>
</dbReference>
<feature type="domain" description="HD-GYP" evidence="1">
    <location>
        <begin position="117"/>
        <end position="309"/>
    </location>
</feature>
<proteinExistence type="predicted"/>
<reference evidence="2" key="1">
    <citation type="submission" date="2023-03" db="EMBL/GenBank/DDBJ databases">
        <title>MT1 and MT2 Draft Genomes of Novel Species.</title>
        <authorList>
            <person name="Venkateswaran K."/>
        </authorList>
    </citation>
    <scope>NUCLEOTIDE SEQUENCE</scope>
    <source>
        <strain evidence="2">F6_3S_P_2</strain>
    </source>
</reference>
<comment type="caution">
    <text evidence="2">The sequence shown here is derived from an EMBL/GenBank/DDBJ whole genome shotgun (WGS) entry which is preliminary data.</text>
</comment>
<keyword evidence="3" id="KW-1185">Reference proteome</keyword>
<accession>A0ABT8JMN0</accession>